<organism evidence="2 3">
    <name type="scientific">Stackebrandtia nassauensis (strain DSM 44728 / CIP 108903 / NRRL B-16338 / NBRC 102104 / LLR-40K-21)</name>
    <dbReference type="NCBI Taxonomy" id="446470"/>
    <lineage>
        <taxon>Bacteria</taxon>
        <taxon>Bacillati</taxon>
        <taxon>Actinomycetota</taxon>
        <taxon>Actinomycetes</taxon>
        <taxon>Glycomycetales</taxon>
        <taxon>Glycomycetaceae</taxon>
        <taxon>Stackebrandtia</taxon>
    </lineage>
</organism>
<dbReference type="EMBL" id="CP001778">
    <property type="protein sequence ID" value="ADD42606.1"/>
    <property type="molecule type" value="Genomic_DNA"/>
</dbReference>
<keyword evidence="1" id="KW-0812">Transmembrane</keyword>
<keyword evidence="3" id="KW-1185">Reference proteome</keyword>
<dbReference type="AlphaFoldDB" id="D3Q9C4"/>
<dbReference type="Gene3D" id="2.130.10.10">
    <property type="entry name" value="YVTN repeat-like/Quinoprotein amine dehydrogenase"/>
    <property type="match status" value="1"/>
</dbReference>
<dbReference type="HOGENOM" id="CLU_563715_0_0_11"/>
<dbReference type="eggNOG" id="COG1520">
    <property type="taxonomic scope" value="Bacteria"/>
</dbReference>
<dbReference type="RefSeq" id="WP_013018177.1">
    <property type="nucleotide sequence ID" value="NC_013947.1"/>
</dbReference>
<dbReference type="InterPro" id="IPR015943">
    <property type="entry name" value="WD40/YVTN_repeat-like_dom_sf"/>
</dbReference>
<dbReference type="Proteomes" id="UP000000844">
    <property type="component" value="Chromosome"/>
</dbReference>
<dbReference type="SUPFAM" id="SSF50998">
    <property type="entry name" value="Quinoprotein alcohol dehydrogenase-like"/>
    <property type="match status" value="1"/>
</dbReference>
<feature type="transmembrane region" description="Helical" evidence="1">
    <location>
        <begin position="37"/>
        <end position="59"/>
    </location>
</feature>
<evidence type="ECO:0000313" key="2">
    <source>
        <dbReference type="EMBL" id="ADD42606.1"/>
    </source>
</evidence>
<dbReference type="STRING" id="446470.Snas_2931"/>
<name>D3Q9C4_STANL</name>
<accession>D3Q9C4</accession>
<keyword evidence="1" id="KW-1133">Transmembrane helix</keyword>
<evidence type="ECO:0000313" key="3">
    <source>
        <dbReference type="Proteomes" id="UP000000844"/>
    </source>
</evidence>
<dbReference type="InterPro" id="IPR011047">
    <property type="entry name" value="Quinoprotein_ADH-like_sf"/>
</dbReference>
<evidence type="ECO:0000256" key="1">
    <source>
        <dbReference type="SAM" id="Phobius"/>
    </source>
</evidence>
<evidence type="ECO:0008006" key="4">
    <source>
        <dbReference type="Google" id="ProtNLM"/>
    </source>
</evidence>
<proteinExistence type="predicted"/>
<dbReference type="OrthoDB" id="9794322at2"/>
<sequence length="484" mass="51530">MTDPTSPHTGTQPVVPISPTYPGVAVPTAPRPAGSTAVALIIAGLATVLLVAVGGIILFTTTDGPSGQRGVWNGPIAYPEGMGDGTYHDVVFAGETVYFRTTSQDRKTWITAADAKTGAEKWSLDEGLAVGEEYSVTYIDPGQDALLVQETASSSTNAFLVDAKTGKAHELTSQDSGTYHRMIGGVPVRTTTGGDMEVLDANGDKIWDASIDVGSGDNTVAVASADNLGDLPYAGNPIDAKQLLTVGYDGSVKILDKKDGKVVTEKKSAVTEGSVALLAFDDVLYAKTTNDDRTRETITAYDMKDDFAKIDSWKGEKGQTFTQLSPCTAKLMCASGYWTSEPTRSGNAVIDLKEGVVWKAPEDKEASYASISFVGDTMAVAYFSSYSTDSPIETQLYDKDFKEMGEILQGWYTAADDKVFAAVSASDYTSAEAKVYDAEVSIVEAEDGRVSKLDSYPAYPGCEIAGPNLACATEPGYRLWKYRD</sequence>
<keyword evidence="1" id="KW-0472">Membrane</keyword>
<dbReference type="KEGG" id="sna:Snas_2931"/>
<protein>
    <recommendedName>
        <fullName evidence="4">Pyrrolo-quinoline quinone</fullName>
    </recommendedName>
</protein>
<gene>
    <name evidence="2" type="ordered locus">Snas_2931</name>
</gene>
<reference evidence="2 3" key="1">
    <citation type="journal article" date="2009" name="Stand. Genomic Sci.">
        <title>Complete genome sequence of Stackebrandtia nassauensis type strain (LLR-40K-21).</title>
        <authorList>
            <person name="Munk C."/>
            <person name="Lapidus A."/>
            <person name="Copeland A."/>
            <person name="Jando M."/>
            <person name="Mayilraj S."/>
            <person name="Glavina Del Rio T."/>
            <person name="Nolan M."/>
            <person name="Chen F."/>
            <person name="Lucas S."/>
            <person name="Tice H."/>
            <person name="Cheng J.F."/>
            <person name="Han C."/>
            <person name="Detter J.C."/>
            <person name="Bruce D."/>
            <person name="Goodwin L."/>
            <person name="Chain P."/>
            <person name="Pitluck S."/>
            <person name="Goker M."/>
            <person name="Ovchinikova G."/>
            <person name="Pati A."/>
            <person name="Ivanova N."/>
            <person name="Mavromatis K."/>
            <person name="Chen A."/>
            <person name="Palaniappan K."/>
            <person name="Land M."/>
            <person name="Hauser L."/>
            <person name="Chang Y.J."/>
            <person name="Jeffries C.D."/>
            <person name="Bristow J."/>
            <person name="Eisen J.A."/>
            <person name="Markowitz V."/>
            <person name="Hugenholtz P."/>
            <person name="Kyrpides N.C."/>
            <person name="Klenk H.P."/>
        </authorList>
    </citation>
    <scope>NUCLEOTIDE SEQUENCE [LARGE SCALE GENOMIC DNA]</scope>
    <source>
        <strain evidence="3">DSM 44728 / CIP 108903 / NRRL B-16338 / NBRC 102104 / LLR-40K-21</strain>
    </source>
</reference>